<sequence length="1212" mass="132889">MATVDQCESQSSGLPSTLNLFDTFKSEYEDEKDSDEESFHLPLLDCDDDVESNSKQPLTNGSDKEVNNGETEDEILNKFETPITPDIDPKTEDKILDEIDSILDKKPEDNNEEAASNDNPKDTSAIPDEESDMDSNSKDKNNTSVSKTSEIIDQYIDSLLNDEKGSKTDDDKESVGELDKEENTIENDLDEEKLLLEDEKLTPTKDVDTLNDTNTNTEAKEEKKPVIPILCAKTADSSLSDVDAVEQEKCENVSEIEKPNEQDQEINSEQEDIKVDSVQNENVMNDSKSDSSMESAQEEEKEEVDSKTDSCMEAVEEENPTDGGTEPDSAVAAQVDETENKTTESTNDMESNNMKNDNDMGNEEQGEEVGTGDDGKLDNIEEAMEVDKNEEEFAKEDENVSDNTLNEDTPKDEVAPEDSTTAASVESGSNDHETVEKATETETFTETELLDSAEQDENSPADKTKEQENVGADKCENSNDSSKNQNSDTEDLMDISVIRDADEDNASAIAENANDARASEKSDNDNDDQEEGSEKADNEVDESEMEQEDTLLANDKDDNMDFEENSNLCDQDQDNTTSGNVSDSDAKGNSEVPCSEVTDSVNDSSSALTEHIDNVNDELSSEKSQTEGEDSELKENADAATAIEEDQEEHKTSNKFIIPARKTAKKIRGKRSISETDIAEGPNKKIRLTDRSKTEEKAFSCKNNKVKTLLNFEKFMQNKKLENKLTRSDLEQFCLQKICEAIIHKTEVGELHQTIKKQEQIIENLRKDLQQLTKQARDLDIVNKKLMNELRSQNGLKKPLVPLKITRSVGLQVKLNVPETNNNTSNRRKGPAPTPPRTPNNNNSRARTITPTNASVVRQVATSPRKTPTSTPLLSQALQSRQTTPVNAAAKRPPIRPKPVETQKPANTSVIDLTDEDDKAAKGSVKIITNKTIALSQGKSINIVPNKTVANKTISNQGKTVAVGQIKSTNAASKIGTAARTVTALPQGVRLAQTQVKGGGIGGITIPANVVTSNAGGTTQFMYVVQPGSVVTSTAGGAQKTVLLNFQPTNGVLSESQKVLVASTLNGSTVSVLPTKTTNTVQLKTVPPPRKHPAPLPSPPPAILNASLKPLLPKPHLSIRKTDTGIILQWRMPYNLDIYEAIASYQLFAYQETSAPPSTDMWRKVGDVKALALPMACTLTQFADKNKYYFAVRSVDVHKRIGAFSDPEEISL</sequence>
<dbReference type="GO" id="GO:0005634">
    <property type="term" value="C:nucleus"/>
    <property type="evidence" value="ECO:0007669"/>
    <property type="project" value="TreeGrafter"/>
</dbReference>
<evidence type="ECO:0000256" key="2">
    <source>
        <dbReference type="SAM" id="MobiDB-lite"/>
    </source>
</evidence>
<feature type="compositionally biased region" description="Polar residues" evidence="2">
    <location>
        <begin position="597"/>
        <end position="608"/>
    </location>
</feature>
<dbReference type="InterPro" id="IPR056565">
    <property type="entry name" value="Fn3_ATF7IP"/>
</dbReference>
<feature type="region of interest" description="Disordered" evidence="2">
    <location>
        <begin position="28"/>
        <end position="637"/>
    </location>
</feature>
<feature type="compositionally biased region" description="Polar residues" evidence="2">
    <location>
        <begin position="277"/>
        <end position="286"/>
    </location>
</feature>
<feature type="compositionally biased region" description="Polar residues" evidence="2">
    <location>
        <begin position="343"/>
        <end position="355"/>
    </location>
</feature>
<evidence type="ECO:0000313" key="4">
    <source>
        <dbReference type="EMBL" id="KAJ8922216.1"/>
    </source>
</evidence>
<dbReference type="Pfam" id="PF16794">
    <property type="entry name" value="fn3_4"/>
    <property type="match status" value="1"/>
</dbReference>
<feature type="compositionally biased region" description="Basic and acidic residues" evidence="2">
    <location>
        <begin position="460"/>
        <end position="477"/>
    </location>
</feature>
<feature type="compositionally biased region" description="Basic and acidic residues" evidence="2">
    <location>
        <begin position="192"/>
        <end position="208"/>
    </location>
</feature>
<feature type="compositionally biased region" description="Basic and acidic residues" evidence="2">
    <location>
        <begin position="246"/>
        <end position="261"/>
    </location>
</feature>
<feature type="compositionally biased region" description="Polar residues" evidence="2">
    <location>
        <begin position="142"/>
        <end position="151"/>
    </location>
</feature>
<feature type="coiled-coil region" evidence="1">
    <location>
        <begin position="748"/>
        <end position="789"/>
    </location>
</feature>
<organism evidence="4 5">
    <name type="scientific">Exocentrus adspersus</name>
    <dbReference type="NCBI Taxonomy" id="1586481"/>
    <lineage>
        <taxon>Eukaryota</taxon>
        <taxon>Metazoa</taxon>
        <taxon>Ecdysozoa</taxon>
        <taxon>Arthropoda</taxon>
        <taxon>Hexapoda</taxon>
        <taxon>Insecta</taxon>
        <taxon>Pterygota</taxon>
        <taxon>Neoptera</taxon>
        <taxon>Endopterygota</taxon>
        <taxon>Coleoptera</taxon>
        <taxon>Polyphaga</taxon>
        <taxon>Cucujiformia</taxon>
        <taxon>Chrysomeloidea</taxon>
        <taxon>Cerambycidae</taxon>
        <taxon>Lamiinae</taxon>
        <taxon>Acanthocinini</taxon>
        <taxon>Exocentrus</taxon>
    </lineage>
</organism>
<feature type="compositionally biased region" description="Polar residues" evidence="2">
    <location>
        <begin position="565"/>
        <end position="583"/>
    </location>
</feature>
<dbReference type="GO" id="GO:0005667">
    <property type="term" value="C:transcription regulator complex"/>
    <property type="evidence" value="ECO:0007669"/>
    <property type="project" value="TreeGrafter"/>
</dbReference>
<feature type="domain" description="Activating transcription factor 7-interacting protein Fn3" evidence="3">
    <location>
        <begin position="1113"/>
        <end position="1207"/>
    </location>
</feature>
<feature type="region of interest" description="Disordered" evidence="2">
    <location>
        <begin position="814"/>
        <end position="903"/>
    </location>
</feature>
<protein>
    <recommendedName>
        <fullName evidence="3">Activating transcription factor 7-interacting protein Fn3 domain-containing protein</fullName>
    </recommendedName>
</protein>
<keyword evidence="1" id="KW-0175">Coiled coil</keyword>
<dbReference type="AlphaFoldDB" id="A0AAV8W6G2"/>
<gene>
    <name evidence="4" type="ORF">NQ315_004153</name>
</gene>
<proteinExistence type="predicted"/>
<dbReference type="PANTHER" id="PTHR23210">
    <property type="entry name" value="ACTIVATING TRANSCRIPTION FACTOR 7 INTERACTING PROTEIN"/>
    <property type="match status" value="1"/>
</dbReference>
<dbReference type="GO" id="GO:0006355">
    <property type="term" value="P:regulation of DNA-templated transcription"/>
    <property type="evidence" value="ECO:0007669"/>
    <property type="project" value="TreeGrafter"/>
</dbReference>
<feature type="compositionally biased region" description="Basic and acidic residues" evidence="2">
    <location>
        <begin position="429"/>
        <end position="440"/>
    </location>
</feature>
<feature type="compositionally biased region" description="Basic and acidic residues" evidence="2">
    <location>
        <begin position="610"/>
        <end position="637"/>
    </location>
</feature>
<dbReference type="InterPro" id="IPR026085">
    <property type="entry name" value="ATF7-int"/>
</dbReference>
<feature type="compositionally biased region" description="Acidic residues" evidence="2">
    <location>
        <begin position="360"/>
        <end position="371"/>
    </location>
</feature>
<dbReference type="GO" id="GO:0003712">
    <property type="term" value="F:transcription coregulator activity"/>
    <property type="evidence" value="ECO:0007669"/>
    <property type="project" value="TreeGrafter"/>
</dbReference>
<feature type="compositionally biased region" description="Acidic residues" evidence="2">
    <location>
        <begin position="443"/>
        <end position="459"/>
    </location>
</feature>
<name>A0AAV8W6G2_9CUCU</name>
<evidence type="ECO:0000313" key="5">
    <source>
        <dbReference type="Proteomes" id="UP001159042"/>
    </source>
</evidence>
<feature type="compositionally biased region" description="Basic and acidic residues" evidence="2">
    <location>
        <begin position="161"/>
        <end position="183"/>
    </location>
</feature>
<feature type="compositionally biased region" description="Polar residues" evidence="2">
    <location>
        <begin position="849"/>
        <end position="886"/>
    </location>
</feature>
<dbReference type="PANTHER" id="PTHR23210:SF26">
    <property type="entry name" value="ACTIVATING TRANSCRIPTION FACTOR 7-INTERACTING PROTEIN 1"/>
    <property type="match status" value="1"/>
</dbReference>
<feature type="compositionally biased region" description="Acidic residues" evidence="2">
    <location>
        <begin position="539"/>
        <end position="549"/>
    </location>
</feature>
<feature type="compositionally biased region" description="Acidic residues" evidence="2">
    <location>
        <begin position="380"/>
        <end position="395"/>
    </location>
</feature>
<reference evidence="4 5" key="1">
    <citation type="journal article" date="2023" name="Insect Mol. Biol.">
        <title>Genome sequencing provides insights into the evolution of gene families encoding plant cell wall-degrading enzymes in longhorned beetles.</title>
        <authorList>
            <person name="Shin N.R."/>
            <person name="Okamura Y."/>
            <person name="Kirsch R."/>
            <person name="Pauchet Y."/>
        </authorList>
    </citation>
    <scope>NUCLEOTIDE SEQUENCE [LARGE SCALE GENOMIC DNA]</scope>
    <source>
        <strain evidence="4">EAD_L_NR</strain>
    </source>
</reference>
<dbReference type="EMBL" id="JANEYG010000007">
    <property type="protein sequence ID" value="KAJ8922216.1"/>
    <property type="molecule type" value="Genomic_DNA"/>
</dbReference>
<dbReference type="Proteomes" id="UP001159042">
    <property type="component" value="Unassembled WGS sequence"/>
</dbReference>
<feature type="compositionally biased region" description="Polar residues" evidence="2">
    <location>
        <begin position="418"/>
        <end position="428"/>
    </location>
</feature>
<evidence type="ECO:0000256" key="1">
    <source>
        <dbReference type="SAM" id="Coils"/>
    </source>
</evidence>
<accession>A0AAV8W6G2</accession>
<evidence type="ECO:0000259" key="3">
    <source>
        <dbReference type="Pfam" id="PF16794"/>
    </source>
</evidence>
<feature type="compositionally biased region" description="Low complexity" evidence="2">
    <location>
        <begin position="839"/>
        <end position="848"/>
    </location>
</feature>
<feature type="compositionally biased region" description="Basic and acidic residues" evidence="2">
    <location>
        <begin position="87"/>
        <end position="109"/>
    </location>
</feature>
<feature type="compositionally biased region" description="Low complexity" evidence="2">
    <location>
        <begin position="478"/>
        <end position="487"/>
    </location>
</feature>
<comment type="caution">
    <text evidence="4">The sequence shown here is derived from an EMBL/GenBank/DDBJ whole genome shotgun (WGS) entry which is preliminary data.</text>
</comment>
<keyword evidence="5" id="KW-1185">Reference proteome</keyword>